<reference evidence="1 2" key="1">
    <citation type="submission" date="2021-09" db="EMBL/GenBank/DDBJ databases">
        <title>Genomic insights and catalytic innovation underlie evolution of tropane alkaloids biosynthesis.</title>
        <authorList>
            <person name="Wang Y.-J."/>
            <person name="Tian T."/>
            <person name="Huang J.-P."/>
            <person name="Huang S.-X."/>
        </authorList>
    </citation>
    <scope>NUCLEOTIDE SEQUENCE [LARGE SCALE GENOMIC DNA]</scope>
    <source>
        <strain evidence="1">KIB-2018</strain>
        <tissue evidence="1">Leaf</tissue>
    </source>
</reference>
<dbReference type="AlphaFoldDB" id="A0AAV8TT09"/>
<evidence type="ECO:0000313" key="2">
    <source>
        <dbReference type="Proteomes" id="UP001159364"/>
    </source>
</evidence>
<sequence>MLRYSSVLGVEESHQFIPNLVVKVYYAAVRWLLYEGKDVIAQAKIFQARHWHRYFICFTGFLPILVPRRSLLPPHFFLSPKWRVMSSLIRLKRFLEKELNADLFDYLIAIDDSESQEKEQVNGGSLGEIKKDTAKSVTKVAVREA</sequence>
<dbReference type="Proteomes" id="UP001159364">
    <property type="component" value="Linkage Group LG03"/>
</dbReference>
<evidence type="ECO:0000313" key="1">
    <source>
        <dbReference type="EMBL" id="KAJ8769328.1"/>
    </source>
</evidence>
<protein>
    <submittedName>
        <fullName evidence="1">Uncharacterized protein</fullName>
    </submittedName>
</protein>
<name>A0AAV8TT09_9ROSI</name>
<organism evidence="1 2">
    <name type="scientific">Erythroxylum novogranatense</name>
    <dbReference type="NCBI Taxonomy" id="1862640"/>
    <lineage>
        <taxon>Eukaryota</taxon>
        <taxon>Viridiplantae</taxon>
        <taxon>Streptophyta</taxon>
        <taxon>Embryophyta</taxon>
        <taxon>Tracheophyta</taxon>
        <taxon>Spermatophyta</taxon>
        <taxon>Magnoliopsida</taxon>
        <taxon>eudicotyledons</taxon>
        <taxon>Gunneridae</taxon>
        <taxon>Pentapetalae</taxon>
        <taxon>rosids</taxon>
        <taxon>fabids</taxon>
        <taxon>Malpighiales</taxon>
        <taxon>Erythroxylaceae</taxon>
        <taxon>Erythroxylum</taxon>
    </lineage>
</organism>
<dbReference type="EMBL" id="JAIWQS010000003">
    <property type="protein sequence ID" value="KAJ8769328.1"/>
    <property type="molecule type" value="Genomic_DNA"/>
</dbReference>
<accession>A0AAV8TT09</accession>
<comment type="caution">
    <text evidence="1">The sequence shown here is derived from an EMBL/GenBank/DDBJ whole genome shotgun (WGS) entry which is preliminary data.</text>
</comment>
<keyword evidence="2" id="KW-1185">Reference proteome</keyword>
<proteinExistence type="predicted"/>
<gene>
    <name evidence="1" type="ORF">K2173_002532</name>
</gene>